<reference evidence="2" key="1">
    <citation type="submission" date="2016-11" db="UniProtKB">
        <authorList>
            <consortium name="WormBaseParasite"/>
        </authorList>
    </citation>
    <scope>IDENTIFICATION</scope>
    <source>
        <strain evidence="2">pt0022</strain>
    </source>
</reference>
<protein>
    <recommendedName>
        <fullName evidence="3">Transmembrane protein</fullName>
    </recommendedName>
</protein>
<accession>A0A1I8ESR8</accession>
<keyword evidence="1" id="KW-0812">Transmembrane</keyword>
<organism evidence="2">
    <name type="scientific">Wuchereria bancrofti</name>
    <dbReference type="NCBI Taxonomy" id="6293"/>
    <lineage>
        <taxon>Eukaryota</taxon>
        <taxon>Metazoa</taxon>
        <taxon>Ecdysozoa</taxon>
        <taxon>Nematoda</taxon>
        <taxon>Chromadorea</taxon>
        <taxon>Rhabditida</taxon>
        <taxon>Spirurina</taxon>
        <taxon>Spiruromorpha</taxon>
        <taxon>Filarioidea</taxon>
        <taxon>Onchocercidae</taxon>
        <taxon>Wuchereria</taxon>
    </lineage>
</organism>
<feature type="transmembrane region" description="Helical" evidence="1">
    <location>
        <begin position="126"/>
        <end position="143"/>
    </location>
</feature>
<sequence>MTQNGQQYNNDQLNMKQKVFVENIIEMNEKQQMFVANMNSKNEIIVADSFATNSESKKQRAISWFLKQKIFFEMICDTKSSSNIFLIGVLFALVSGCSISSAIIFFGRIKHILLTNEPTTESFLKAIYEQIIILAFVIVLTVITHFGMVIIFIFIFTLTKFKLLILSIFVYFN</sequence>
<dbReference type="AlphaFoldDB" id="A0A1I8ESR8"/>
<keyword evidence="1" id="KW-1133">Transmembrane helix</keyword>
<feature type="transmembrane region" description="Helical" evidence="1">
    <location>
        <begin position="84"/>
        <end position="106"/>
    </location>
</feature>
<name>A0A1I8ESR8_WUCBA</name>
<evidence type="ECO:0008006" key="3">
    <source>
        <dbReference type="Google" id="ProtNLM"/>
    </source>
</evidence>
<feature type="transmembrane region" description="Helical" evidence="1">
    <location>
        <begin position="149"/>
        <end position="172"/>
    </location>
</feature>
<dbReference type="WBParaSite" id="maker-PairedContig_4679-snap-gene-0.14-mRNA-1">
    <property type="protein sequence ID" value="maker-PairedContig_4679-snap-gene-0.14-mRNA-1"/>
    <property type="gene ID" value="maker-PairedContig_4679-snap-gene-0.14"/>
</dbReference>
<keyword evidence="1" id="KW-0472">Membrane</keyword>
<proteinExistence type="predicted"/>
<evidence type="ECO:0000256" key="1">
    <source>
        <dbReference type="SAM" id="Phobius"/>
    </source>
</evidence>
<evidence type="ECO:0000313" key="2">
    <source>
        <dbReference type="WBParaSite" id="maker-PairedContig_4679-snap-gene-0.14-mRNA-1"/>
    </source>
</evidence>